<feature type="transmembrane region" description="Helical" evidence="8">
    <location>
        <begin position="354"/>
        <end position="374"/>
    </location>
</feature>
<dbReference type="RefSeq" id="XP_021839075.2">
    <property type="nucleotide sequence ID" value="XM_021983383.2"/>
</dbReference>
<evidence type="ECO:0000256" key="3">
    <source>
        <dbReference type="ARBA" id="ARBA00022448"/>
    </source>
</evidence>
<dbReference type="GO" id="GO:0015081">
    <property type="term" value="F:sodium ion transmembrane transporter activity"/>
    <property type="evidence" value="ECO:0000318"/>
    <property type="project" value="GO_Central"/>
</dbReference>
<dbReference type="Pfam" id="PF02386">
    <property type="entry name" value="TrkH"/>
    <property type="match status" value="1"/>
</dbReference>
<comment type="subcellular location">
    <subcellularLocation>
        <location evidence="1">Membrane</location>
        <topology evidence="1">Multi-pass membrane protein</topology>
    </subcellularLocation>
</comment>
<evidence type="ECO:0000256" key="1">
    <source>
        <dbReference type="ARBA" id="ARBA00004141"/>
    </source>
</evidence>
<sequence>MQFLPHHLHEMMEKYLVLAHEKSDPIFKFIDKKIKPYLSHGFEYLLFQISPYWHHLFYYILVSLLGYICLKGTKQNSSASSNSHHELNLFFTSVSATTISSMSTIEMENFSTTQLIVLVILMFSGGEVFLSLLGLQIRKLKHKKRARNHVLNPNPSSQTEGIKYKSLRALNHVVLVYLLVSHILGYIFVSLYISIISPSANNVLEMKKLESHLFSLFVTVSTFSNCGFIPTNENMMPFNKNSGLLLILIPQILFGNKLYPSFLRLVIYVLDKFTKKEEYNYMLNHHSDLGYGLLISSFKAFLLSVTAIGLIGIQFLVFCFLEWNSIVFQGQNWYRKLVGSLFQTVNSRHSGESIVDISLLSPATLALFVVMMYLPSSTIFVPLSYDKESTIVSENSQNKRSGKKEESSFIQNLKFSPLSYLAIFVILVCITESTSLKEDPLNFTVFNIIVEVVSAYGNVGFSMGYSCERRLVNSSYCKDTCYGFVGRWTWKGKFLLILVMLFGRLKRFHFHSGKAWKLSL</sequence>
<evidence type="ECO:0000256" key="7">
    <source>
        <dbReference type="ARBA" id="ARBA00023136"/>
    </source>
</evidence>
<keyword evidence="9" id="KW-1185">Reference proteome</keyword>
<evidence type="ECO:0000313" key="10">
    <source>
        <dbReference type="RefSeq" id="XP_021839075.2"/>
    </source>
</evidence>
<feature type="transmembrane region" description="Helical" evidence="8">
    <location>
        <begin position="443"/>
        <end position="465"/>
    </location>
</feature>
<keyword evidence="3" id="KW-0813">Transport</keyword>
<keyword evidence="7 8" id="KW-0472">Membrane</keyword>
<keyword evidence="4 8" id="KW-0812">Transmembrane</keyword>
<dbReference type="Proteomes" id="UP000813463">
    <property type="component" value="Chromosome 4"/>
</dbReference>
<evidence type="ECO:0000256" key="4">
    <source>
        <dbReference type="ARBA" id="ARBA00022692"/>
    </source>
</evidence>
<reference evidence="9" key="1">
    <citation type="journal article" date="2021" name="Nat. Commun.">
        <title>Genomic analyses provide insights into spinach domestication and the genetic basis of agronomic traits.</title>
        <authorList>
            <person name="Cai X."/>
            <person name="Sun X."/>
            <person name="Xu C."/>
            <person name="Sun H."/>
            <person name="Wang X."/>
            <person name="Ge C."/>
            <person name="Zhang Z."/>
            <person name="Wang Q."/>
            <person name="Fei Z."/>
            <person name="Jiao C."/>
            <person name="Wang Q."/>
        </authorList>
    </citation>
    <scope>NUCLEOTIDE SEQUENCE [LARGE SCALE GENOMIC DNA]</scope>
    <source>
        <strain evidence="9">cv. Varoflay</strain>
    </source>
</reference>
<keyword evidence="5 8" id="KW-1133">Transmembrane helix</keyword>
<organism evidence="9 10">
    <name type="scientific">Spinacia oleracea</name>
    <name type="common">Spinach</name>
    <dbReference type="NCBI Taxonomy" id="3562"/>
    <lineage>
        <taxon>Eukaryota</taxon>
        <taxon>Viridiplantae</taxon>
        <taxon>Streptophyta</taxon>
        <taxon>Embryophyta</taxon>
        <taxon>Tracheophyta</taxon>
        <taxon>Spermatophyta</taxon>
        <taxon>Magnoliopsida</taxon>
        <taxon>eudicotyledons</taxon>
        <taxon>Gunneridae</taxon>
        <taxon>Pentapetalae</taxon>
        <taxon>Caryophyllales</taxon>
        <taxon>Chenopodiaceae</taxon>
        <taxon>Chenopodioideae</taxon>
        <taxon>Anserineae</taxon>
        <taxon>Spinacia</taxon>
    </lineage>
</organism>
<name>A0A9R0HYG0_SPIOL</name>
<dbReference type="GO" id="GO:0005886">
    <property type="term" value="C:plasma membrane"/>
    <property type="evidence" value="ECO:0000318"/>
    <property type="project" value="GO_Central"/>
</dbReference>
<gene>
    <name evidence="10" type="primary">LOC110778840</name>
</gene>
<feature type="transmembrane region" description="Helical" evidence="8">
    <location>
        <begin position="56"/>
        <end position="73"/>
    </location>
</feature>
<evidence type="ECO:0000256" key="8">
    <source>
        <dbReference type="SAM" id="Phobius"/>
    </source>
</evidence>
<keyword evidence="6" id="KW-0406">Ion transport</keyword>
<reference evidence="10" key="2">
    <citation type="submission" date="2025-08" db="UniProtKB">
        <authorList>
            <consortium name="RefSeq"/>
        </authorList>
    </citation>
    <scope>IDENTIFICATION</scope>
    <source>
        <tissue evidence="10">Leaf</tissue>
    </source>
</reference>
<proteinExistence type="inferred from homology"/>
<evidence type="ECO:0000256" key="6">
    <source>
        <dbReference type="ARBA" id="ARBA00023065"/>
    </source>
</evidence>
<feature type="transmembrane region" description="Helical" evidence="8">
    <location>
        <begin position="213"/>
        <end position="231"/>
    </location>
</feature>
<dbReference type="InterPro" id="IPR003445">
    <property type="entry name" value="Cat_transpt"/>
</dbReference>
<dbReference type="KEGG" id="soe:110778840"/>
<evidence type="ECO:0000256" key="5">
    <source>
        <dbReference type="ARBA" id="ARBA00022989"/>
    </source>
</evidence>
<comment type="similarity">
    <text evidence="2">Belongs to the TrkH potassium transport family. HKT (TC 2.A.38.3) subfamily.</text>
</comment>
<feature type="transmembrane region" description="Helical" evidence="8">
    <location>
        <begin position="290"/>
        <end position="321"/>
    </location>
</feature>
<dbReference type="GeneID" id="110778840"/>
<dbReference type="AlphaFoldDB" id="A0A9R0HYG0"/>
<feature type="transmembrane region" description="Helical" evidence="8">
    <location>
        <begin position="243"/>
        <end position="270"/>
    </location>
</feature>
<accession>A0A9R0HYG0</accession>
<evidence type="ECO:0000256" key="2">
    <source>
        <dbReference type="ARBA" id="ARBA00010864"/>
    </source>
</evidence>
<protein>
    <submittedName>
        <fullName evidence="10">Sodium transporter HKT1</fullName>
    </submittedName>
</protein>
<dbReference type="InterPro" id="IPR051143">
    <property type="entry name" value="TrkH_K-transport"/>
</dbReference>
<dbReference type="PANTHER" id="PTHR31064:SF30">
    <property type="entry name" value="HIGH-AFFINITY POTASSIUM TRANSPORT PROTEIN-RELATED"/>
    <property type="match status" value="1"/>
</dbReference>
<dbReference type="PANTHER" id="PTHR31064">
    <property type="entry name" value="POTASSIUM TRANSPORT PROTEIN DDB_G0292412-RELATED"/>
    <property type="match status" value="1"/>
</dbReference>
<feature type="transmembrane region" description="Helical" evidence="8">
    <location>
        <begin position="418"/>
        <end position="436"/>
    </location>
</feature>
<feature type="transmembrane region" description="Helical" evidence="8">
    <location>
        <begin position="173"/>
        <end position="193"/>
    </location>
</feature>
<feature type="transmembrane region" description="Helical" evidence="8">
    <location>
        <begin position="485"/>
        <end position="505"/>
    </location>
</feature>
<feature type="transmembrane region" description="Helical" evidence="8">
    <location>
        <begin position="115"/>
        <end position="135"/>
    </location>
</feature>
<evidence type="ECO:0000313" key="9">
    <source>
        <dbReference type="Proteomes" id="UP000813463"/>
    </source>
</evidence>